<evidence type="ECO:0000313" key="6">
    <source>
        <dbReference type="EMBL" id="PZP45450.1"/>
    </source>
</evidence>
<evidence type="ECO:0000256" key="3">
    <source>
        <dbReference type="ARBA" id="ARBA00023163"/>
    </source>
</evidence>
<dbReference type="EMBL" id="QFOI01000264">
    <property type="protein sequence ID" value="PZP45450.1"/>
    <property type="molecule type" value="Genomic_DNA"/>
</dbReference>
<organism evidence="6 7">
    <name type="scientific">Pseudopedobacter saltans</name>
    <dbReference type="NCBI Taxonomy" id="151895"/>
    <lineage>
        <taxon>Bacteria</taxon>
        <taxon>Pseudomonadati</taxon>
        <taxon>Bacteroidota</taxon>
        <taxon>Sphingobacteriia</taxon>
        <taxon>Sphingobacteriales</taxon>
        <taxon>Sphingobacteriaceae</taxon>
        <taxon>Pseudopedobacter</taxon>
    </lineage>
</organism>
<dbReference type="InterPro" id="IPR036271">
    <property type="entry name" value="Tet_transcr_reg_TetR-rel_C_sf"/>
</dbReference>
<keyword evidence="1" id="KW-0805">Transcription regulation</keyword>
<accession>A0A2W5EVY2</accession>
<dbReference type="PANTHER" id="PTHR43479">
    <property type="entry name" value="ACREF/ENVCD OPERON REPRESSOR-RELATED"/>
    <property type="match status" value="1"/>
</dbReference>
<feature type="domain" description="HTH tetR-type" evidence="5">
    <location>
        <begin position="12"/>
        <end position="72"/>
    </location>
</feature>
<dbReference type="Gene3D" id="1.10.357.10">
    <property type="entry name" value="Tetracycline Repressor, domain 2"/>
    <property type="match status" value="1"/>
</dbReference>
<dbReference type="InterPro" id="IPR001647">
    <property type="entry name" value="HTH_TetR"/>
</dbReference>
<gene>
    <name evidence="6" type="ORF">DI598_13255</name>
</gene>
<comment type="caution">
    <text evidence="6">The sequence shown here is derived from an EMBL/GenBank/DDBJ whole genome shotgun (WGS) entry which is preliminary data.</text>
</comment>
<dbReference type="SUPFAM" id="SSF46689">
    <property type="entry name" value="Homeodomain-like"/>
    <property type="match status" value="1"/>
</dbReference>
<evidence type="ECO:0000256" key="4">
    <source>
        <dbReference type="PROSITE-ProRule" id="PRU00335"/>
    </source>
</evidence>
<keyword evidence="2 4" id="KW-0238">DNA-binding</keyword>
<protein>
    <submittedName>
        <fullName evidence="6">TetR family transcriptional regulator</fullName>
    </submittedName>
</protein>
<keyword evidence="3" id="KW-0804">Transcription</keyword>
<dbReference type="PANTHER" id="PTHR43479:SF11">
    <property type="entry name" value="ACREF_ENVCD OPERON REPRESSOR-RELATED"/>
    <property type="match status" value="1"/>
</dbReference>
<evidence type="ECO:0000256" key="1">
    <source>
        <dbReference type="ARBA" id="ARBA00023015"/>
    </source>
</evidence>
<evidence type="ECO:0000313" key="7">
    <source>
        <dbReference type="Proteomes" id="UP000249645"/>
    </source>
</evidence>
<dbReference type="Pfam" id="PF13305">
    <property type="entry name" value="TetR_C_33"/>
    <property type="match status" value="1"/>
</dbReference>
<dbReference type="InterPro" id="IPR025996">
    <property type="entry name" value="MT1864/Rv1816-like_C"/>
</dbReference>
<dbReference type="GO" id="GO:0003677">
    <property type="term" value="F:DNA binding"/>
    <property type="evidence" value="ECO:0007669"/>
    <property type="project" value="UniProtKB-UniRule"/>
</dbReference>
<name>A0A2W5EVY2_9SPHI</name>
<dbReference type="PROSITE" id="PS50977">
    <property type="entry name" value="HTH_TETR_2"/>
    <property type="match status" value="1"/>
</dbReference>
<dbReference type="InterPro" id="IPR009057">
    <property type="entry name" value="Homeodomain-like_sf"/>
</dbReference>
<evidence type="ECO:0000256" key="2">
    <source>
        <dbReference type="ARBA" id="ARBA00023125"/>
    </source>
</evidence>
<sequence length="214" mass="24879">MSIQDRKQKHKESLKREILEAAKSLFLKDGFDATSIRKIAQKIDISPTTIYLYYKDKAEIAFSLHVEGFKKLSEFFIAINNIENPMERLKAMGKTYIQFALENQDYYELMFINKEPLCFVKENMQDGEWKEGENAFHALVSNIKACQLVGFFPKQDPYAMALMVWSTMHGMCSLQLHGHISFIAEDKEAFADFTLKDVINDIFKTFIQILESFK</sequence>
<evidence type="ECO:0000259" key="5">
    <source>
        <dbReference type="PROSITE" id="PS50977"/>
    </source>
</evidence>
<dbReference type="Proteomes" id="UP000249645">
    <property type="component" value="Unassembled WGS sequence"/>
</dbReference>
<dbReference type="PRINTS" id="PR00455">
    <property type="entry name" value="HTHTETR"/>
</dbReference>
<dbReference type="InterPro" id="IPR050624">
    <property type="entry name" value="HTH-type_Tx_Regulator"/>
</dbReference>
<proteinExistence type="predicted"/>
<dbReference type="Pfam" id="PF00440">
    <property type="entry name" value="TetR_N"/>
    <property type="match status" value="1"/>
</dbReference>
<dbReference type="AlphaFoldDB" id="A0A2W5EVY2"/>
<reference evidence="6 7" key="1">
    <citation type="submission" date="2017-11" db="EMBL/GenBank/DDBJ databases">
        <title>Infants hospitalized years apart are colonized by the same room-sourced microbial strains.</title>
        <authorList>
            <person name="Brooks B."/>
            <person name="Olm M.R."/>
            <person name="Firek B.A."/>
            <person name="Baker R."/>
            <person name="Thomas B.C."/>
            <person name="Morowitz M.J."/>
            <person name="Banfield J.F."/>
        </authorList>
    </citation>
    <scope>NUCLEOTIDE SEQUENCE [LARGE SCALE GENOMIC DNA]</scope>
    <source>
        <strain evidence="6">S2_009_000_R2_76</strain>
    </source>
</reference>
<dbReference type="SUPFAM" id="SSF48498">
    <property type="entry name" value="Tetracyclin repressor-like, C-terminal domain"/>
    <property type="match status" value="1"/>
</dbReference>
<feature type="DNA-binding region" description="H-T-H motif" evidence="4">
    <location>
        <begin position="35"/>
        <end position="54"/>
    </location>
</feature>